<protein>
    <submittedName>
        <fullName evidence="2">Uncharacterized protein</fullName>
    </submittedName>
</protein>
<dbReference type="AlphaFoldDB" id="A0AA88AAQ5"/>
<proteinExistence type="predicted"/>
<evidence type="ECO:0000256" key="1">
    <source>
        <dbReference type="SAM" id="MobiDB-lite"/>
    </source>
</evidence>
<accession>A0AA88AAQ5</accession>
<dbReference type="EMBL" id="BTGU01000028">
    <property type="protein sequence ID" value="GMN48300.1"/>
    <property type="molecule type" value="Genomic_DNA"/>
</dbReference>
<keyword evidence="3" id="KW-1185">Reference proteome</keyword>
<dbReference type="PANTHER" id="PTHR31973">
    <property type="entry name" value="POLYPROTEIN, PUTATIVE-RELATED"/>
    <property type="match status" value="1"/>
</dbReference>
<sequence>MCLAASKQGWPHCCPTIVVDGLTLKARFGGMLLAACGHDIDGSIFSLASSIIPSKSNESTSNVYLDVNFSICVQHLAPNLKTSTNIIWNPSGIVTSTCKYTFCKHILKNGREHTSMDGGMQSGQPNIAESLNSVDRKVKLIPVGFFVEWLKELRQRWFVDRREDALKLISKLVPKVDQISCPHAMTVCNHRRIDSYNYCSHYYTKEALYAAYEPVVHPIGSTESWDVFKEVRSQVVNPPKMKRGSERPKVIRILSQDEKSEIIRCSRCHGYEHNRQTYTNPVSLCTGPTTRSQRSSTSQNTVM</sequence>
<gene>
    <name evidence="2" type="ORF">TIFTF001_017479</name>
</gene>
<feature type="region of interest" description="Disordered" evidence="1">
    <location>
        <begin position="284"/>
        <end position="303"/>
    </location>
</feature>
<evidence type="ECO:0000313" key="2">
    <source>
        <dbReference type="EMBL" id="GMN48300.1"/>
    </source>
</evidence>
<evidence type="ECO:0000313" key="3">
    <source>
        <dbReference type="Proteomes" id="UP001187192"/>
    </source>
</evidence>
<name>A0AA88AAQ5_FICCA</name>
<dbReference type="Proteomes" id="UP001187192">
    <property type="component" value="Unassembled WGS sequence"/>
</dbReference>
<organism evidence="2 3">
    <name type="scientific">Ficus carica</name>
    <name type="common">Common fig</name>
    <dbReference type="NCBI Taxonomy" id="3494"/>
    <lineage>
        <taxon>Eukaryota</taxon>
        <taxon>Viridiplantae</taxon>
        <taxon>Streptophyta</taxon>
        <taxon>Embryophyta</taxon>
        <taxon>Tracheophyta</taxon>
        <taxon>Spermatophyta</taxon>
        <taxon>Magnoliopsida</taxon>
        <taxon>eudicotyledons</taxon>
        <taxon>Gunneridae</taxon>
        <taxon>Pentapetalae</taxon>
        <taxon>rosids</taxon>
        <taxon>fabids</taxon>
        <taxon>Rosales</taxon>
        <taxon>Moraceae</taxon>
        <taxon>Ficeae</taxon>
        <taxon>Ficus</taxon>
    </lineage>
</organism>
<feature type="compositionally biased region" description="Low complexity" evidence="1">
    <location>
        <begin position="289"/>
        <end position="303"/>
    </location>
</feature>
<comment type="caution">
    <text evidence="2">The sequence shown here is derived from an EMBL/GenBank/DDBJ whole genome shotgun (WGS) entry which is preliminary data.</text>
</comment>
<reference evidence="2" key="1">
    <citation type="submission" date="2023-07" db="EMBL/GenBank/DDBJ databases">
        <title>draft genome sequence of fig (Ficus carica).</title>
        <authorList>
            <person name="Takahashi T."/>
            <person name="Nishimura K."/>
        </authorList>
    </citation>
    <scope>NUCLEOTIDE SEQUENCE</scope>
</reference>
<dbReference type="PANTHER" id="PTHR31973:SF187">
    <property type="entry name" value="MUTATOR TRANSPOSASE MUDRA PROTEIN"/>
    <property type="match status" value="1"/>
</dbReference>